<dbReference type="RefSeq" id="XP_013255973.1">
    <property type="nucleotide sequence ID" value="XM_013400519.1"/>
</dbReference>
<evidence type="ECO:0000313" key="3">
    <source>
        <dbReference type="Proteomes" id="UP000027920"/>
    </source>
</evidence>
<feature type="region of interest" description="Disordered" evidence="1">
    <location>
        <begin position="1"/>
        <end position="49"/>
    </location>
</feature>
<protein>
    <submittedName>
        <fullName evidence="2">Uncharacterized protein</fullName>
    </submittedName>
</protein>
<feature type="compositionally biased region" description="Polar residues" evidence="1">
    <location>
        <begin position="1"/>
        <end position="10"/>
    </location>
</feature>
<comment type="caution">
    <text evidence="2">The sequence shown here is derived from an EMBL/GenBank/DDBJ whole genome shotgun (WGS) entry which is preliminary data.</text>
</comment>
<organism evidence="2 3">
    <name type="scientific">Exophiala aquamarina CBS 119918</name>
    <dbReference type="NCBI Taxonomy" id="1182545"/>
    <lineage>
        <taxon>Eukaryota</taxon>
        <taxon>Fungi</taxon>
        <taxon>Dikarya</taxon>
        <taxon>Ascomycota</taxon>
        <taxon>Pezizomycotina</taxon>
        <taxon>Eurotiomycetes</taxon>
        <taxon>Chaetothyriomycetidae</taxon>
        <taxon>Chaetothyriales</taxon>
        <taxon>Herpotrichiellaceae</taxon>
        <taxon>Exophiala</taxon>
    </lineage>
</organism>
<dbReference type="HOGENOM" id="CLU_2849692_0_0_1"/>
<feature type="compositionally biased region" description="Basic and acidic residues" evidence="1">
    <location>
        <begin position="20"/>
        <end position="40"/>
    </location>
</feature>
<proteinExistence type="predicted"/>
<dbReference type="AlphaFoldDB" id="A0A072P284"/>
<reference evidence="2 3" key="1">
    <citation type="submission" date="2013-03" db="EMBL/GenBank/DDBJ databases">
        <title>The Genome Sequence of Exophiala aquamarina CBS 119918.</title>
        <authorList>
            <consortium name="The Broad Institute Genomics Platform"/>
            <person name="Cuomo C."/>
            <person name="de Hoog S."/>
            <person name="Gorbushina A."/>
            <person name="Walker B."/>
            <person name="Young S.K."/>
            <person name="Zeng Q."/>
            <person name="Gargeya S."/>
            <person name="Fitzgerald M."/>
            <person name="Haas B."/>
            <person name="Abouelleil A."/>
            <person name="Allen A.W."/>
            <person name="Alvarado L."/>
            <person name="Arachchi H.M."/>
            <person name="Berlin A.M."/>
            <person name="Chapman S.B."/>
            <person name="Gainer-Dewar J."/>
            <person name="Goldberg J."/>
            <person name="Griggs A."/>
            <person name="Gujja S."/>
            <person name="Hansen M."/>
            <person name="Howarth C."/>
            <person name="Imamovic A."/>
            <person name="Ireland A."/>
            <person name="Larimer J."/>
            <person name="McCowan C."/>
            <person name="Murphy C."/>
            <person name="Pearson M."/>
            <person name="Poon T.W."/>
            <person name="Priest M."/>
            <person name="Roberts A."/>
            <person name="Saif S."/>
            <person name="Shea T."/>
            <person name="Sisk P."/>
            <person name="Sykes S."/>
            <person name="Wortman J."/>
            <person name="Nusbaum C."/>
            <person name="Birren B."/>
        </authorList>
    </citation>
    <scope>NUCLEOTIDE SEQUENCE [LARGE SCALE GENOMIC DNA]</scope>
    <source>
        <strain evidence="2 3">CBS 119918</strain>
    </source>
</reference>
<sequence length="65" mass="7548">MPRPQTQEGTPTGLACAAKPSRDERSVPESRHHEAQEAKFRTAQNRKGQTDLWQDYQRLYPWRGP</sequence>
<name>A0A072P284_9EURO</name>
<accession>A0A072P284</accession>
<dbReference type="VEuPathDB" id="FungiDB:A1O9_10358"/>
<dbReference type="Proteomes" id="UP000027920">
    <property type="component" value="Unassembled WGS sequence"/>
</dbReference>
<dbReference type="GeneID" id="25285262"/>
<evidence type="ECO:0000256" key="1">
    <source>
        <dbReference type="SAM" id="MobiDB-lite"/>
    </source>
</evidence>
<keyword evidence="3" id="KW-1185">Reference proteome</keyword>
<gene>
    <name evidence="2" type="ORF">A1O9_10358</name>
</gene>
<dbReference type="EMBL" id="AMGV01000013">
    <property type="protein sequence ID" value="KEF53383.1"/>
    <property type="molecule type" value="Genomic_DNA"/>
</dbReference>
<evidence type="ECO:0000313" key="2">
    <source>
        <dbReference type="EMBL" id="KEF53383.1"/>
    </source>
</evidence>